<evidence type="ECO:0000256" key="5">
    <source>
        <dbReference type="PIRSR" id="PIRSR005054-1"/>
    </source>
</evidence>
<feature type="domain" description="CRISPR associated protein Cas6 C-terminal" evidence="7">
    <location>
        <begin position="130"/>
        <end position="259"/>
    </location>
</feature>
<keyword evidence="2" id="KW-0694">RNA-binding</keyword>
<evidence type="ECO:0000313" key="8">
    <source>
        <dbReference type="EMBL" id="PSL07181.1"/>
    </source>
</evidence>
<evidence type="ECO:0000256" key="1">
    <source>
        <dbReference type="ARBA" id="ARBA00005937"/>
    </source>
</evidence>
<evidence type="ECO:0000256" key="4">
    <source>
        <dbReference type="PIRNR" id="PIRNR005054"/>
    </source>
</evidence>
<comment type="function">
    <text evidence="4">CRISPR (clustered regularly interspaced short palindromic repeat), is an adaptive immune system that provides protection against mobile genetic elements (viruses, transposable elements and conjugative plasmids). CRISPR clusters contain sequences complementary to antecedent mobile elements and target invading nucleic acids. CRISPR clusters are transcribed and processed into CRISPR RNA (crRNA).</text>
</comment>
<feature type="active site" description="Proton acceptor" evidence="6">
    <location>
        <position position="29"/>
    </location>
</feature>
<comment type="similarity">
    <text evidence="1 4">Belongs to the CRISPR-associated protein Cas6/Cse3/CasE family.</text>
</comment>
<proteinExistence type="inferred from homology"/>
<name>A0A2P8ECK3_9BACT</name>
<keyword evidence="9" id="KW-1185">Reference proteome</keyword>
<dbReference type="PANTHER" id="PTHR36984">
    <property type="entry name" value="CRISPR-ASSOCIATED ENDORIBONUCLEASE CAS6 1"/>
    <property type="match status" value="1"/>
</dbReference>
<dbReference type="PIRSF" id="PIRSF005054">
    <property type="entry name" value="PF1131"/>
    <property type="match status" value="1"/>
</dbReference>
<sequence>MRFKINLFKTGSRNFLPINYQYELSSVVYKIIHQADSDFAKFLHGQGYLIGGKGFKFFTFSHLKFDRFQVYPNEQRIEHHGDYAYFYISFLIDKAAEEFIKGLFIKQAFGLGDKISQVDYEVSSIEACAPPVFKEKMIYRCLSPFLLKEKRADGGENYLHPEHADYLRLLINNLSSKAQALALAVDTMPLPEELPDASIQVLSKVYKKGVRIKQHTPQATQLIGYMYEFELSAPVELHEIGYHAGFGHLGSQGFGCVEVRGGGI</sequence>
<gene>
    <name evidence="8" type="ORF">CLV48_101110</name>
</gene>
<dbReference type="Gene3D" id="3.30.70.1900">
    <property type="match status" value="1"/>
</dbReference>
<dbReference type="CDD" id="cd21140">
    <property type="entry name" value="Cas6_I-like"/>
    <property type="match status" value="1"/>
</dbReference>
<evidence type="ECO:0000313" key="9">
    <source>
        <dbReference type="Proteomes" id="UP000240708"/>
    </source>
</evidence>
<keyword evidence="3" id="KW-0051">Antiviral defense</keyword>
<organism evidence="8 9">
    <name type="scientific">Cecembia rubra</name>
    <dbReference type="NCBI Taxonomy" id="1485585"/>
    <lineage>
        <taxon>Bacteria</taxon>
        <taxon>Pseudomonadati</taxon>
        <taxon>Bacteroidota</taxon>
        <taxon>Cytophagia</taxon>
        <taxon>Cytophagales</taxon>
        <taxon>Cyclobacteriaceae</taxon>
        <taxon>Cecembia</taxon>
    </lineage>
</organism>
<dbReference type="InterPro" id="IPR049435">
    <property type="entry name" value="Cas_Cas6_C"/>
</dbReference>
<dbReference type="PANTHER" id="PTHR36984:SF1">
    <property type="entry name" value="CRISPR-ASSOCIATED ENDORIBONUCLEASE CAS6 1"/>
    <property type="match status" value="1"/>
</dbReference>
<dbReference type="Gene3D" id="3.30.70.1890">
    <property type="match status" value="1"/>
</dbReference>
<accession>A0A2P8ECK3</accession>
<dbReference type="GO" id="GO:0051607">
    <property type="term" value="P:defense response to virus"/>
    <property type="evidence" value="ECO:0007669"/>
    <property type="project" value="UniProtKB-KW"/>
</dbReference>
<evidence type="ECO:0000256" key="2">
    <source>
        <dbReference type="ARBA" id="ARBA00022884"/>
    </source>
</evidence>
<evidence type="ECO:0000256" key="3">
    <source>
        <dbReference type="ARBA" id="ARBA00023118"/>
    </source>
</evidence>
<evidence type="ECO:0000259" key="7">
    <source>
        <dbReference type="Pfam" id="PF01881"/>
    </source>
</evidence>
<dbReference type="EMBL" id="PYGF01000001">
    <property type="protein sequence ID" value="PSL07181.1"/>
    <property type="molecule type" value="Genomic_DNA"/>
</dbReference>
<dbReference type="GO" id="GO:0016788">
    <property type="term" value="F:hydrolase activity, acting on ester bonds"/>
    <property type="evidence" value="ECO:0007669"/>
    <property type="project" value="InterPro"/>
</dbReference>
<dbReference type="Proteomes" id="UP000240708">
    <property type="component" value="Unassembled WGS sequence"/>
</dbReference>
<reference evidence="8 9" key="1">
    <citation type="submission" date="2018-03" db="EMBL/GenBank/DDBJ databases">
        <title>Genomic Encyclopedia of Archaeal and Bacterial Type Strains, Phase II (KMG-II): from individual species to whole genera.</title>
        <authorList>
            <person name="Goeker M."/>
        </authorList>
    </citation>
    <scope>NUCLEOTIDE SEQUENCE [LARGE SCALE GENOMIC DNA]</scope>
    <source>
        <strain evidence="8 9">DSM 28057</strain>
    </source>
</reference>
<dbReference type="NCBIfam" id="TIGR01877">
    <property type="entry name" value="cas_cas6"/>
    <property type="match status" value="1"/>
</dbReference>
<protein>
    <recommendedName>
        <fullName evidence="4">CRISPR-associated endoribonuclease</fullName>
    </recommendedName>
</protein>
<dbReference type="RefSeq" id="WP_106565301.1">
    <property type="nucleotide sequence ID" value="NZ_PYGF01000001.1"/>
</dbReference>
<dbReference type="InterPro" id="IPR045747">
    <property type="entry name" value="CRISPR-assoc_prot_Cas6_N_sf"/>
</dbReference>
<dbReference type="Pfam" id="PF21350">
    <property type="entry name" value="Cas6_I-A"/>
    <property type="match status" value="1"/>
</dbReference>
<feature type="active site" description="Proton donor" evidence="6">
    <location>
        <position position="44"/>
    </location>
</feature>
<comment type="caution">
    <text evidence="8">The sequence shown here is derived from an EMBL/GenBank/DDBJ whole genome shotgun (WGS) entry which is preliminary data.</text>
</comment>
<evidence type="ECO:0000256" key="6">
    <source>
        <dbReference type="PIRSR" id="PIRSR005054-50"/>
    </source>
</evidence>
<dbReference type="Pfam" id="PF01881">
    <property type="entry name" value="Cas_Cas6_C"/>
    <property type="match status" value="1"/>
</dbReference>
<feature type="site" description="Transition state stabilizer" evidence="5">
    <location>
        <position position="56"/>
    </location>
</feature>
<dbReference type="OrthoDB" id="9797488at2"/>
<dbReference type="InterPro" id="IPR010156">
    <property type="entry name" value="CRISPR-assoc_prot_Cas6"/>
</dbReference>
<dbReference type="AlphaFoldDB" id="A0A2P8ECK3"/>
<dbReference type="GO" id="GO:0003723">
    <property type="term" value="F:RNA binding"/>
    <property type="evidence" value="ECO:0007669"/>
    <property type="project" value="UniProtKB-KW"/>
</dbReference>